<dbReference type="InterPro" id="IPR043502">
    <property type="entry name" value="DNA/RNA_pol_sf"/>
</dbReference>
<dbReference type="AlphaFoldDB" id="A0AAV3NZU8"/>
<organism evidence="1 2">
    <name type="scientific">Lithospermum erythrorhizon</name>
    <name type="common">Purple gromwell</name>
    <name type="synonym">Lithospermum officinale var. erythrorhizon</name>
    <dbReference type="NCBI Taxonomy" id="34254"/>
    <lineage>
        <taxon>Eukaryota</taxon>
        <taxon>Viridiplantae</taxon>
        <taxon>Streptophyta</taxon>
        <taxon>Embryophyta</taxon>
        <taxon>Tracheophyta</taxon>
        <taxon>Spermatophyta</taxon>
        <taxon>Magnoliopsida</taxon>
        <taxon>eudicotyledons</taxon>
        <taxon>Gunneridae</taxon>
        <taxon>Pentapetalae</taxon>
        <taxon>asterids</taxon>
        <taxon>lamiids</taxon>
        <taxon>Boraginales</taxon>
        <taxon>Boraginaceae</taxon>
        <taxon>Boraginoideae</taxon>
        <taxon>Lithospermeae</taxon>
        <taxon>Lithospermum</taxon>
    </lineage>
</organism>
<keyword evidence="2" id="KW-1185">Reference proteome</keyword>
<name>A0AAV3NZU8_LITER</name>
<dbReference type="Gene3D" id="3.30.70.270">
    <property type="match status" value="1"/>
</dbReference>
<gene>
    <name evidence="1" type="ORF">LIER_05246</name>
</gene>
<sequence length="108" mass="12606">MISERGIESNPEKIQALLMIEPPKSYKEVQKLIGCLAALNRFISKSGKKNLPFFKNVRRISQERFTWDEESNKRFRRTKRVLKFSPVTFAPRIRGDIIIIPRDIRCGG</sequence>
<reference evidence="1 2" key="1">
    <citation type="submission" date="2024-01" db="EMBL/GenBank/DDBJ databases">
        <title>The complete chloroplast genome sequence of Lithospermum erythrorhizon: insights into the phylogenetic relationship among Boraginaceae species and the maternal lineages of purple gromwells.</title>
        <authorList>
            <person name="Okada T."/>
            <person name="Watanabe K."/>
        </authorList>
    </citation>
    <scope>NUCLEOTIDE SEQUENCE [LARGE SCALE GENOMIC DNA]</scope>
</reference>
<accession>A0AAV3NZU8</accession>
<dbReference type="InterPro" id="IPR043128">
    <property type="entry name" value="Rev_trsase/Diguanyl_cyclase"/>
</dbReference>
<evidence type="ECO:0008006" key="3">
    <source>
        <dbReference type="Google" id="ProtNLM"/>
    </source>
</evidence>
<evidence type="ECO:0000313" key="2">
    <source>
        <dbReference type="Proteomes" id="UP001454036"/>
    </source>
</evidence>
<dbReference type="SUPFAM" id="SSF56672">
    <property type="entry name" value="DNA/RNA polymerases"/>
    <property type="match status" value="1"/>
</dbReference>
<comment type="caution">
    <text evidence="1">The sequence shown here is derived from an EMBL/GenBank/DDBJ whole genome shotgun (WGS) entry which is preliminary data.</text>
</comment>
<proteinExistence type="predicted"/>
<dbReference type="EMBL" id="BAABME010000716">
    <property type="protein sequence ID" value="GAA0144929.1"/>
    <property type="molecule type" value="Genomic_DNA"/>
</dbReference>
<protein>
    <recommendedName>
        <fullName evidence="3">Reverse transcriptase</fullName>
    </recommendedName>
</protein>
<dbReference type="Proteomes" id="UP001454036">
    <property type="component" value="Unassembled WGS sequence"/>
</dbReference>
<evidence type="ECO:0000313" key="1">
    <source>
        <dbReference type="EMBL" id="GAA0144929.1"/>
    </source>
</evidence>